<comment type="caution">
    <text evidence="1">The sequence shown here is derived from an EMBL/GenBank/DDBJ whole genome shotgun (WGS) entry which is preliminary data.</text>
</comment>
<protein>
    <submittedName>
        <fullName evidence="1">DUF177 domain-containing protein</fullName>
    </submittedName>
</protein>
<accession>A0A559JCV9</accession>
<reference evidence="1 2" key="1">
    <citation type="submission" date="2019-07" db="EMBL/GenBank/DDBJ databases">
        <authorList>
            <person name="Kim J."/>
        </authorList>
    </citation>
    <scope>NUCLEOTIDE SEQUENCE [LARGE SCALE GENOMIC DNA]</scope>
    <source>
        <strain evidence="1 2">G13</strain>
    </source>
</reference>
<dbReference type="PANTHER" id="PTHR34374:SF1">
    <property type="entry name" value="LARGE RIBOSOMAL RNA SUBUNIT ACCUMULATION PROTEIN YCED HOMOLOG 1, CHLOROPLASTIC"/>
    <property type="match status" value="1"/>
</dbReference>
<sequence length="173" mass="19571">MLLKVQELVSRQQPEHIQGALDLSDLFRDNSEYRLLAPIKYDLTAEASEDRIIVTGRLSCDVRMQCSRCLDPIEGTIDVPFEEQFRVVGDDEDESDDDDDEAVPVKEERIDLSPYIAEEFVVQLPFAPLCSDDCKGLCSECGTNLNEQSCGCNTEKIDPRMAALQDWFKSQND</sequence>
<dbReference type="AlphaFoldDB" id="A0A559JCV9"/>
<gene>
    <name evidence="1" type="ORF">FPZ45_18270</name>
</gene>
<organism evidence="1 2">
    <name type="scientific">Cohnella terricola</name>
    <dbReference type="NCBI Taxonomy" id="1289167"/>
    <lineage>
        <taxon>Bacteria</taxon>
        <taxon>Bacillati</taxon>
        <taxon>Bacillota</taxon>
        <taxon>Bacilli</taxon>
        <taxon>Bacillales</taxon>
        <taxon>Paenibacillaceae</taxon>
        <taxon>Cohnella</taxon>
    </lineage>
</organism>
<keyword evidence="2" id="KW-1185">Reference proteome</keyword>
<dbReference type="EMBL" id="VNJJ01000011">
    <property type="protein sequence ID" value="TVX97715.1"/>
    <property type="molecule type" value="Genomic_DNA"/>
</dbReference>
<dbReference type="PANTHER" id="PTHR34374">
    <property type="entry name" value="LARGE RIBOSOMAL RNA SUBUNIT ACCUMULATION PROTEIN YCED HOMOLOG 1, CHLOROPLASTIC"/>
    <property type="match status" value="1"/>
</dbReference>
<evidence type="ECO:0000313" key="1">
    <source>
        <dbReference type="EMBL" id="TVX97715.1"/>
    </source>
</evidence>
<dbReference type="Pfam" id="PF02620">
    <property type="entry name" value="YceD"/>
    <property type="match status" value="1"/>
</dbReference>
<dbReference type="OrthoDB" id="9790372at2"/>
<proteinExistence type="predicted"/>
<evidence type="ECO:0000313" key="2">
    <source>
        <dbReference type="Proteomes" id="UP000316330"/>
    </source>
</evidence>
<dbReference type="RefSeq" id="WP_144705111.1">
    <property type="nucleotide sequence ID" value="NZ_VNJJ01000011.1"/>
</dbReference>
<dbReference type="Proteomes" id="UP000316330">
    <property type="component" value="Unassembled WGS sequence"/>
</dbReference>
<name>A0A559JCV9_9BACL</name>
<dbReference type="InterPro" id="IPR003772">
    <property type="entry name" value="YceD"/>
</dbReference>